<dbReference type="GO" id="GO:0006310">
    <property type="term" value="P:DNA recombination"/>
    <property type="evidence" value="ECO:0007669"/>
    <property type="project" value="UniProtKB-KW"/>
</dbReference>
<dbReference type="STRING" id="3847.A0A0R0L7V2"/>
<dbReference type="EMBL" id="CM000834">
    <property type="protein sequence ID" value="KRH75357.1"/>
    <property type="molecule type" value="Genomic_DNA"/>
</dbReference>
<reference evidence="3 4" key="1">
    <citation type="journal article" date="2010" name="Nature">
        <title>Genome sequence of the palaeopolyploid soybean.</title>
        <authorList>
            <person name="Schmutz J."/>
            <person name="Cannon S.B."/>
            <person name="Schlueter J."/>
            <person name="Ma J."/>
            <person name="Mitros T."/>
            <person name="Nelson W."/>
            <person name="Hyten D.L."/>
            <person name="Song Q."/>
            <person name="Thelen J.J."/>
            <person name="Cheng J."/>
            <person name="Xu D."/>
            <person name="Hellsten U."/>
            <person name="May G.D."/>
            <person name="Yu Y."/>
            <person name="Sakurai T."/>
            <person name="Umezawa T."/>
            <person name="Bhattacharyya M.K."/>
            <person name="Sandhu D."/>
            <person name="Valliyodan B."/>
            <person name="Lindquist E."/>
            <person name="Peto M."/>
            <person name="Grant D."/>
            <person name="Shu S."/>
            <person name="Goodstein D."/>
            <person name="Barry K."/>
            <person name="Futrell-Griggs M."/>
            <person name="Abernathy B."/>
            <person name="Du J."/>
            <person name="Tian Z."/>
            <person name="Zhu L."/>
            <person name="Gill N."/>
            <person name="Joshi T."/>
            <person name="Libault M."/>
            <person name="Sethuraman A."/>
            <person name="Zhang X.-C."/>
            <person name="Shinozaki K."/>
            <person name="Nguyen H.T."/>
            <person name="Wing R.A."/>
            <person name="Cregan P."/>
            <person name="Specht J."/>
            <person name="Grimwood J."/>
            <person name="Rokhsar D."/>
            <person name="Stacey G."/>
            <person name="Shoemaker R.C."/>
            <person name="Jackson S.A."/>
        </authorList>
    </citation>
    <scope>NUCLEOTIDE SEQUENCE</scope>
    <source>
        <strain evidence="4">cv. Williams 82</strain>
        <tissue evidence="3">Callus</tissue>
    </source>
</reference>
<comment type="catalytic activity">
    <reaction evidence="1">
        <text>ATP + H2O = ADP + phosphate + H(+)</text>
        <dbReference type="Rhea" id="RHEA:13065"/>
        <dbReference type="ChEBI" id="CHEBI:15377"/>
        <dbReference type="ChEBI" id="CHEBI:15378"/>
        <dbReference type="ChEBI" id="CHEBI:30616"/>
        <dbReference type="ChEBI" id="CHEBI:43474"/>
        <dbReference type="ChEBI" id="CHEBI:456216"/>
        <dbReference type="EC" id="5.6.2.3"/>
    </reaction>
</comment>
<keyword evidence="1" id="KW-0233">DNA recombination</keyword>
<dbReference type="InterPro" id="IPR025476">
    <property type="entry name" value="Helitron_helicase-like"/>
</dbReference>
<dbReference type="GO" id="GO:0043139">
    <property type="term" value="F:5'-3' DNA helicase activity"/>
    <property type="evidence" value="ECO:0007669"/>
    <property type="project" value="UniProtKB-EC"/>
</dbReference>
<reference evidence="3" key="3">
    <citation type="submission" date="2018-07" db="EMBL/GenBank/DDBJ databases">
        <title>WGS assembly of Glycine max.</title>
        <authorList>
            <person name="Schmutz J."/>
            <person name="Cannon S."/>
            <person name="Schlueter J."/>
            <person name="Ma J."/>
            <person name="Mitros T."/>
            <person name="Nelson W."/>
            <person name="Hyten D."/>
            <person name="Song Q."/>
            <person name="Thelen J."/>
            <person name="Cheng J."/>
            <person name="Xu D."/>
            <person name="Hellsten U."/>
            <person name="May G."/>
            <person name="Yu Y."/>
            <person name="Sakurai T."/>
            <person name="Umezawa T."/>
            <person name="Bhattacharyya M."/>
            <person name="Sandhu D."/>
            <person name="Valliyodan B."/>
            <person name="Lindquist E."/>
            <person name="Peto M."/>
            <person name="Grant D."/>
            <person name="Shu S."/>
            <person name="Goodstein D."/>
            <person name="Barry K."/>
            <person name="Futrell-Griggs M."/>
            <person name="Abernathy B."/>
            <person name="Du J."/>
            <person name="Tian Z."/>
            <person name="Zhu L."/>
            <person name="Gill N."/>
            <person name="Joshi T."/>
            <person name="Libault M."/>
            <person name="Sethuraman A."/>
            <person name="Zhang X."/>
            <person name="Shinozaki K."/>
            <person name="Nguyen H."/>
            <person name="Wing R."/>
            <person name="Cregan P."/>
            <person name="Specht J."/>
            <person name="Grimwood J."/>
            <person name="Rokhsar D."/>
            <person name="Stacey G."/>
            <person name="Shoemaker R."/>
            <person name="Jackson S."/>
        </authorList>
    </citation>
    <scope>NUCLEOTIDE SEQUENCE</scope>
    <source>
        <tissue evidence="3">Callus</tissue>
    </source>
</reference>
<evidence type="ECO:0000313" key="4">
    <source>
        <dbReference type="EnsemblPlants" id="KRH75357"/>
    </source>
</evidence>
<feature type="domain" description="MOSC" evidence="2">
    <location>
        <begin position="375"/>
        <end position="427"/>
    </location>
</feature>
<keyword evidence="1" id="KW-0067">ATP-binding</keyword>
<dbReference type="Pfam" id="PF05970">
    <property type="entry name" value="PIF1"/>
    <property type="match status" value="1"/>
</dbReference>
<keyword evidence="1" id="KW-0378">Hydrolase</keyword>
<protein>
    <recommendedName>
        <fullName evidence="1">ATP-dependent DNA helicase</fullName>
        <ecNumber evidence="1">5.6.2.3</ecNumber>
    </recommendedName>
</protein>
<dbReference type="AlphaFoldDB" id="A0A0R0L7V2"/>
<gene>
    <name evidence="3" type="ORF">GLYMA_01G080100</name>
</gene>
<dbReference type="SMR" id="A0A0R0L7V2"/>
<dbReference type="GO" id="GO:0006281">
    <property type="term" value="P:DNA repair"/>
    <property type="evidence" value="ECO:0007669"/>
    <property type="project" value="UniProtKB-KW"/>
</dbReference>
<comment type="similarity">
    <text evidence="1">Belongs to the helicase family.</text>
</comment>
<dbReference type="InParanoid" id="A0A0R0L7V2"/>
<keyword evidence="5" id="KW-1185">Reference proteome</keyword>
<dbReference type="SUPFAM" id="SSF52540">
    <property type="entry name" value="P-loop containing nucleoside triphosphate hydrolases"/>
    <property type="match status" value="1"/>
</dbReference>
<dbReference type="InterPro" id="IPR027417">
    <property type="entry name" value="P-loop_NTPase"/>
</dbReference>
<dbReference type="Gramene" id="KRH75357">
    <property type="protein sequence ID" value="KRH75357"/>
    <property type="gene ID" value="GLYMA_01G080100"/>
</dbReference>
<keyword evidence="1" id="KW-0234">DNA repair</keyword>
<name>A0A0R0L7V2_SOYBN</name>
<evidence type="ECO:0000256" key="1">
    <source>
        <dbReference type="RuleBase" id="RU363044"/>
    </source>
</evidence>
<dbReference type="Pfam" id="PF14214">
    <property type="entry name" value="Helitron_like_N"/>
    <property type="match status" value="1"/>
</dbReference>
<comment type="cofactor">
    <cofactor evidence="1">
        <name>Mg(2+)</name>
        <dbReference type="ChEBI" id="CHEBI:18420"/>
    </cofactor>
</comment>
<dbReference type="PROSITE" id="PS51340">
    <property type="entry name" value="MOSC"/>
    <property type="match status" value="1"/>
</dbReference>
<dbReference type="InterPro" id="IPR010285">
    <property type="entry name" value="DNA_helicase_pif1-like_DEAD"/>
</dbReference>
<dbReference type="GO" id="GO:0030151">
    <property type="term" value="F:molybdenum ion binding"/>
    <property type="evidence" value="ECO:0007669"/>
    <property type="project" value="InterPro"/>
</dbReference>
<evidence type="ECO:0000313" key="5">
    <source>
        <dbReference type="Proteomes" id="UP000008827"/>
    </source>
</evidence>
<dbReference type="GO" id="GO:0016787">
    <property type="term" value="F:hydrolase activity"/>
    <property type="evidence" value="ECO:0007669"/>
    <property type="project" value="UniProtKB-KW"/>
</dbReference>
<dbReference type="PANTHER" id="PTHR10492:SF101">
    <property type="entry name" value="ATP-DEPENDENT DNA HELICASE"/>
    <property type="match status" value="1"/>
</dbReference>
<reference evidence="4" key="2">
    <citation type="submission" date="2018-02" db="UniProtKB">
        <authorList>
            <consortium name="EnsemblPlants"/>
        </authorList>
    </citation>
    <scope>IDENTIFICATION</scope>
    <source>
        <strain evidence="4">Williams 82</strain>
    </source>
</reference>
<keyword evidence="1" id="KW-0347">Helicase</keyword>
<organism evidence="3">
    <name type="scientific">Glycine max</name>
    <name type="common">Soybean</name>
    <name type="synonym">Glycine hispida</name>
    <dbReference type="NCBI Taxonomy" id="3847"/>
    <lineage>
        <taxon>Eukaryota</taxon>
        <taxon>Viridiplantae</taxon>
        <taxon>Streptophyta</taxon>
        <taxon>Embryophyta</taxon>
        <taxon>Tracheophyta</taxon>
        <taxon>Spermatophyta</taxon>
        <taxon>Magnoliopsida</taxon>
        <taxon>eudicotyledons</taxon>
        <taxon>Gunneridae</taxon>
        <taxon>Pentapetalae</taxon>
        <taxon>rosids</taxon>
        <taxon>fabids</taxon>
        <taxon>Fabales</taxon>
        <taxon>Fabaceae</taxon>
        <taxon>Papilionoideae</taxon>
        <taxon>50 kb inversion clade</taxon>
        <taxon>NPAAA clade</taxon>
        <taxon>indigoferoid/millettioid clade</taxon>
        <taxon>Phaseoleae</taxon>
        <taxon>Glycine</taxon>
        <taxon>Glycine subgen. Soja</taxon>
    </lineage>
</organism>
<evidence type="ECO:0000313" key="3">
    <source>
        <dbReference type="EMBL" id="KRH75357.1"/>
    </source>
</evidence>
<evidence type="ECO:0000259" key="2">
    <source>
        <dbReference type="PROSITE" id="PS51340"/>
    </source>
</evidence>
<proteinExistence type="inferred from homology"/>
<keyword evidence="1" id="KW-0547">Nucleotide-binding</keyword>
<dbReference type="EC" id="5.6.2.3" evidence="1"/>
<dbReference type="Gene3D" id="3.40.50.300">
    <property type="entry name" value="P-loop containing nucleotide triphosphate hydrolases"/>
    <property type="match status" value="1"/>
</dbReference>
<accession>A0A0R0L7V2</accession>
<dbReference type="PANTHER" id="PTHR10492">
    <property type="match status" value="1"/>
</dbReference>
<dbReference type="GO" id="GO:0005524">
    <property type="term" value="F:ATP binding"/>
    <property type="evidence" value="ECO:0007669"/>
    <property type="project" value="UniProtKB-KW"/>
</dbReference>
<sequence length="427" mass="49198">MALISAQLGFPYLFVTFTCNLNWPKIQRLIKPMSLIAQNRLDMVSRVFKLKLDNLLTNLKKNQIFRRVVAYIYTIELQKRGLPHAHIMLFLHSSNKYPSVKDINRMILAEIPDQHEEATLYDCVKNHMLRGPCGFQLVTIVNQEEYAVYKRRDDSKFIEKNGVFLDNCHIVTYNLELLLRITASLETKENDQQTQSKCIDEVTLMQSYPPRALDRRFKEDWARDAGEGPRVLMSLRPIVKESMFTTWFKANEMFHEGSKLAKLLKVTKLIIWDEVLMAHKFCFEALDKALRDIMSFMNAKETPFGGKVVVFGGDFKQILPVIPRGSHIGDHKEVSSLKKFSEWLLCVVNGKLLEPNDGYAEIEILEGLLIKEFTDPIEAIVRVTYPGLLKQHNNADFLKSKAILASNIDSVDKINEYVLSLLPDDEK</sequence>
<dbReference type="Proteomes" id="UP000008827">
    <property type="component" value="Chromosome 1"/>
</dbReference>
<dbReference type="EnsemblPlants" id="KRH75357">
    <property type="protein sequence ID" value="KRH75357"/>
    <property type="gene ID" value="GLYMA_01G080100"/>
</dbReference>
<dbReference type="GO" id="GO:0000723">
    <property type="term" value="P:telomere maintenance"/>
    <property type="evidence" value="ECO:0007669"/>
    <property type="project" value="InterPro"/>
</dbReference>
<keyword evidence="1" id="KW-0227">DNA damage</keyword>
<dbReference type="GO" id="GO:0030170">
    <property type="term" value="F:pyridoxal phosphate binding"/>
    <property type="evidence" value="ECO:0007669"/>
    <property type="project" value="InterPro"/>
</dbReference>
<dbReference type="InterPro" id="IPR005302">
    <property type="entry name" value="MoCF_Sase_C"/>
</dbReference>